<protein>
    <submittedName>
        <fullName evidence="1">Uncharacterized protein</fullName>
    </submittedName>
</protein>
<sequence length="78" mass="8799">MQLRHFIVGEIHYAITAVAQLGDNLFSLLQPLTDAYADKNTGIFRVGKTVVKFGDHTPAKQLAEFEKAPLFFRNGHRQ</sequence>
<reference evidence="1 2" key="1">
    <citation type="submission" date="2015-03" db="EMBL/GenBank/DDBJ databases">
        <authorList>
            <consortium name="Pathogen Informatics"/>
        </authorList>
    </citation>
    <scope>NUCLEOTIDE SEQUENCE [LARGE SCALE GENOMIC DNA]</scope>
    <source>
        <strain evidence="1 2">D4891</strain>
    </source>
</reference>
<dbReference type="AlphaFoldDB" id="A0A655CBQ3"/>
<evidence type="ECO:0000313" key="1">
    <source>
        <dbReference type="EMBL" id="CNU06529.1"/>
    </source>
</evidence>
<name>A0A655CBQ3_SALET</name>
<dbReference type="EMBL" id="CQPD01000014">
    <property type="protein sequence ID" value="CNU06529.1"/>
    <property type="molecule type" value="Genomic_DNA"/>
</dbReference>
<evidence type="ECO:0000313" key="2">
    <source>
        <dbReference type="Proteomes" id="UP000042394"/>
    </source>
</evidence>
<organism evidence="1 2">
    <name type="scientific">Salmonella enterica subsp. enterica serovar Bovismorbificans</name>
    <dbReference type="NCBI Taxonomy" id="58097"/>
    <lineage>
        <taxon>Bacteria</taxon>
        <taxon>Pseudomonadati</taxon>
        <taxon>Pseudomonadota</taxon>
        <taxon>Gammaproteobacteria</taxon>
        <taxon>Enterobacterales</taxon>
        <taxon>Enterobacteriaceae</taxon>
        <taxon>Salmonella</taxon>
    </lineage>
</organism>
<dbReference type="Proteomes" id="UP000042394">
    <property type="component" value="Unassembled WGS sequence"/>
</dbReference>
<gene>
    <name evidence="1" type="ORF">ERS008207_01742</name>
</gene>
<accession>A0A655CBQ3</accession>
<proteinExistence type="predicted"/>